<dbReference type="AlphaFoldDB" id="A0AA88R342"/>
<reference evidence="2" key="1">
    <citation type="submission" date="2022-12" db="EMBL/GenBank/DDBJ databases">
        <title>Draft genome assemblies for two species of Escallonia (Escalloniales).</title>
        <authorList>
            <person name="Chanderbali A."/>
            <person name="Dervinis C."/>
            <person name="Anghel I."/>
            <person name="Soltis D."/>
            <person name="Soltis P."/>
            <person name="Zapata F."/>
        </authorList>
    </citation>
    <scope>NUCLEOTIDE SEQUENCE</scope>
    <source>
        <strain evidence="2">UCBG92.1500</strain>
        <tissue evidence="2">Leaf</tissue>
    </source>
</reference>
<sequence>MAEKKDQNLNSRIKEEHEKKKRSHGTRVGWENGTRPSAGFTDNWDPNYPAGVQPIIETFETLKPLDYRMKMRAVFIQQGLLKALKGKQGLPDTMSDDEK</sequence>
<evidence type="ECO:0000313" key="2">
    <source>
        <dbReference type="EMBL" id="KAK2981277.1"/>
    </source>
</evidence>
<feature type="region of interest" description="Disordered" evidence="1">
    <location>
        <begin position="1"/>
        <end position="47"/>
    </location>
</feature>
<protein>
    <submittedName>
        <fullName evidence="2">Uncharacterized protein</fullName>
    </submittedName>
</protein>
<keyword evidence="3" id="KW-1185">Reference proteome</keyword>
<evidence type="ECO:0000256" key="1">
    <source>
        <dbReference type="SAM" id="MobiDB-lite"/>
    </source>
</evidence>
<dbReference type="EMBL" id="JAVXUO010001545">
    <property type="protein sequence ID" value="KAK2981277.1"/>
    <property type="molecule type" value="Genomic_DNA"/>
</dbReference>
<name>A0AA88R342_9ASTE</name>
<accession>A0AA88R342</accession>
<evidence type="ECO:0000313" key="3">
    <source>
        <dbReference type="Proteomes" id="UP001187471"/>
    </source>
</evidence>
<dbReference type="Proteomes" id="UP001187471">
    <property type="component" value="Unassembled WGS sequence"/>
</dbReference>
<proteinExistence type="predicted"/>
<organism evidence="2 3">
    <name type="scientific">Escallonia rubra</name>
    <dbReference type="NCBI Taxonomy" id="112253"/>
    <lineage>
        <taxon>Eukaryota</taxon>
        <taxon>Viridiplantae</taxon>
        <taxon>Streptophyta</taxon>
        <taxon>Embryophyta</taxon>
        <taxon>Tracheophyta</taxon>
        <taxon>Spermatophyta</taxon>
        <taxon>Magnoliopsida</taxon>
        <taxon>eudicotyledons</taxon>
        <taxon>Gunneridae</taxon>
        <taxon>Pentapetalae</taxon>
        <taxon>asterids</taxon>
        <taxon>campanulids</taxon>
        <taxon>Escalloniales</taxon>
        <taxon>Escalloniaceae</taxon>
        <taxon>Escallonia</taxon>
    </lineage>
</organism>
<comment type="caution">
    <text evidence="2">The sequence shown here is derived from an EMBL/GenBank/DDBJ whole genome shotgun (WGS) entry which is preliminary data.</text>
</comment>
<gene>
    <name evidence="2" type="ORF">RJ640_006978</name>
</gene>
<feature type="compositionally biased region" description="Basic and acidic residues" evidence="1">
    <location>
        <begin position="1"/>
        <end position="18"/>
    </location>
</feature>